<protein>
    <submittedName>
        <fullName evidence="2">Uncharacterized protein</fullName>
    </submittedName>
</protein>
<accession>A0A7U3WAK0</accession>
<dbReference type="GeneID" id="60588542"/>
<dbReference type="AlphaFoldDB" id="A0A7U3WAK0"/>
<proteinExistence type="predicted"/>
<sequence length="362" mass="38005">MPSEKVINLLDTFESAIDSDPVAATETLGELTAAYADAKVDEEILTRRAAELSGSVSEQSAGERIEALMQASVGTEMSRPAFLAHGAAALETSDEADVETLREQAAQLRARETQYHDAAAEAESAVHEADVQGMLELVSFSPVSDTVPKGSTVAVTGVLVNVGDEQISGIESTVETSDGIAVSDRSGLSSDLSGGARSDVTLTVSGNATGPQDLTIESSSDSTISRTNLSITVRDKPQYLTDAVQMIDELLSRIEGGDVHHGIANALSKKLENARRKVVSARDSARHGDEDAANRDLNPAINMIEAFREQLQSLDEGGGNGKGKANGKNGGSEKLPQTLQFTLSKQSKTLLQVLANGEQAAV</sequence>
<feature type="compositionally biased region" description="Gly residues" evidence="1">
    <location>
        <begin position="316"/>
        <end position="330"/>
    </location>
</feature>
<feature type="region of interest" description="Disordered" evidence="1">
    <location>
        <begin position="314"/>
        <end position="335"/>
    </location>
</feature>
<keyword evidence="3" id="KW-1185">Reference proteome</keyword>
<dbReference type="KEGG" id="hlt:I7X12_08575"/>
<gene>
    <name evidence="2" type="ORF">I7X12_08575</name>
</gene>
<reference evidence="2 3" key="1">
    <citation type="submission" date="2020-12" db="EMBL/GenBank/DDBJ databases">
        <title>Halosimplex halophilum sp. nov. and Halosimplex salinum sp. nov., two new members of the genus Halosimplex.</title>
        <authorList>
            <person name="Cui H.L."/>
        </authorList>
    </citation>
    <scope>NUCLEOTIDE SEQUENCE [LARGE SCALE GENOMIC DNA]</scope>
    <source>
        <strain evidence="2 3">YGH94</strain>
    </source>
</reference>
<organism evidence="2 3">
    <name type="scientific">Halosimplex litoreum</name>
    <dbReference type="NCBI Taxonomy" id="1198301"/>
    <lineage>
        <taxon>Archaea</taxon>
        <taxon>Methanobacteriati</taxon>
        <taxon>Methanobacteriota</taxon>
        <taxon>Stenosarchaea group</taxon>
        <taxon>Halobacteria</taxon>
        <taxon>Halobacteriales</taxon>
        <taxon>Haloarculaceae</taxon>
        <taxon>Halosimplex</taxon>
    </lineage>
</organism>
<evidence type="ECO:0000313" key="2">
    <source>
        <dbReference type="EMBL" id="QPV64645.1"/>
    </source>
</evidence>
<dbReference type="Proteomes" id="UP000595001">
    <property type="component" value="Chromosome"/>
</dbReference>
<dbReference type="EMBL" id="CP065856">
    <property type="protein sequence ID" value="QPV64645.1"/>
    <property type="molecule type" value="Genomic_DNA"/>
</dbReference>
<evidence type="ECO:0000256" key="1">
    <source>
        <dbReference type="SAM" id="MobiDB-lite"/>
    </source>
</evidence>
<evidence type="ECO:0000313" key="3">
    <source>
        <dbReference type="Proteomes" id="UP000595001"/>
    </source>
</evidence>
<dbReference type="RefSeq" id="WP_198063410.1">
    <property type="nucleotide sequence ID" value="NZ_CP065856.1"/>
</dbReference>
<name>A0A7U3WAK0_9EURY</name>